<keyword evidence="7" id="KW-1185">Reference proteome</keyword>
<dbReference type="EMBL" id="JACJVR010000015">
    <property type="protein sequence ID" value="MBB6690660.1"/>
    <property type="molecule type" value="Genomic_DNA"/>
</dbReference>
<dbReference type="SUPFAM" id="SSF46689">
    <property type="entry name" value="Homeodomain-like"/>
    <property type="match status" value="1"/>
</dbReference>
<sequence>MNASSDPAARAAPGRPRSRQAFEAVMSATETLLRAEGYRGLTMEGIAKAAGVGKPTLYRWWPNVPSIVMEVMKRQAEEEIADSDSGSVRSDLIRFIGGTCEKLSGPSGEIMSSLMAEAQLNPEFAAAFREEFISARRERLIAILRRGAARGELSEDADMEWLADLVYGPIWYRLLNGHAALDERFASSLAEAVLLNANKSAG</sequence>
<keyword evidence="1" id="KW-0805">Transcription regulation</keyword>
<dbReference type="GO" id="GO:0003700">
    <property type="term" value="F:DNA-binding transcription factor activity"/>
    <property type="evidence" value="ECO:0007669"/>
    <property type="project" value="TreeGrafter"/>
</dbReference>
<comment type="caution">
    <text evidence="6">The sequence shown here is derived from an EMBL/GenBank/DDBJ whole genome shotgun (WGS) entry which is preliminary data.</text>
</comment>
<dbReference type="Gene3D" id="1.10.10.60">
    <property type="entry name" value="Homeodomain-like"/>
    <property type="match status" value="1"/>
</dbReference>
<dbReference type="GO" id="GO:0000976">
    <property type="term" value="F:transcription cis-regulatory region binding"/>
    <property type="evidence" value="ECO:0007669"/>
    <property type="project" value="TreeGrafter"/>
</dbReference>
<dbReference type="Pfam" id="PF16859">
    <property type="entry name" value="TetR_C_11"/>
    <property type="match status" value="1"/>
</dbReference>
<evidence type="ECO:0000259" key="5">
    <source>
        <dbReference type="PROSITE" id="PS50977"/>
    </source>
</evidence>
<keyword evidence="2 4" id="KW-0238">DNA-binding</keyword>
<dbReference type="Pfam" id="PF00440">
    <property type="entry name" value="TetR_N"/>
    <property type="match status" value="1"/>
</dbReference>
<reference evidence="6 7" key="1">
    <citation type="submission" date="2020-08" db="EMBL/GenBank/DDBJ databases">
        <title>Cohnella phylogeny.</title>
        <authorList>
            <person name="Dunlap C."/>
        </authorList>
    </citation>
    <scope>NUCLEOTIDE SEQUENCE [LARGE SCALE GENOMIC DNA]</scope>
    <source>
        <strain evidence="6 7">DSM 25239</strain>
    </source>
</reference>
<feature type="DNA-binding region" description="H-T-H motif" evidence="4">
    <location>
        <begin position="42"/>
        <end position="61"/>
    </location>
</feature>
<keyword evidence="3" id="KW-0804">Transcription</keyword>
<protein>
    <submittedName>
        <fullName evidence="6">TetR/AcrR family transcriptional regulator</fullName>
    </submittedName>
</protein>
<dbReference type="AlphaFoldDB" id="A0A841TXR8"/>
<dbReference type="InterPro" id="IPR009057">
    <property type="entry name" value="Homeodomain-like_sf"/>
</dbReference>
<dbReference type="Gene3D" id="1.10.357.10">
    <property type="entry name" value="Tetracycline Repressor, domain 2"/>
    <property type="match status" value="1"/>
</dbReference>
<dbReference type="PANTHER" id="PTHR30055">
    <property type="entry name" value="HTH-TYPE TRANSCRIPTIONAL REGULATOR RUTR"/>
    <property type="match status" value="1"/>
</dbReference>
<dbReference type="PRINTS" id="PR00455">
    <property type="entry name" value="HTHTETR"/>
</dbReference>
<proteinExistence type="predicted"/>
<accession>A0A841TXR8</accession>
<feature type="domain" description="HTH tetR-type" evidence="5">
    <location>
        <begin position="19"/>
        <end position="79"/>
    </location>
</feature>
<evidence type="ECO:0000256" key="1">
    <source>
        <dbReference type="ARBA" id="ARBA00023015"/>
    </source>
</evidence>
<dbReference type="RefSeq" id="WP_185134690.1">
    <property type="nucleotide sequence ID" value="NZ_JACJVR010000015.1"/>
</dbReference>
<evidence type="ECO:0000256" key="3">
    <source>
        <dbReference type="ARBA" id="ARBA00023163"/>
    </source>
</evidence>
<dbReference type="Proteomes" id="UP000553776">
    <property type="component" value="Unassembled WGS sequence"/>
</dbReference>
<evidence type="ECO:0000313" key="7">
    <source>
        <dbReference type="Proteomes" id="UP000553776"/>
    </source>
</evidence>
<name>A0A841TXR8_9BACL</name>
<evidence type="ECO:0000256" key="4">
    <source>
        <dbReference type="PROSITE-ProRule" id="PRU00335"/>
    </source>
</evidence>
<evidence type="ECO:0000256" key="2">
    <source>
        <dbReference type="ARBA" id="ARBA00023125"/>
    </source>
</evidence>
<evidence type="ECO:0000313" key="6">
    <source>
        <dbReference type="EMBL" id="MBB6690660.1"/>
    </source>
</evidence>
<dbReference type="InterPro" id="IPR050109">
    <property type="entry name" value="HTH-type_TetR-like_transc_reg"/>
</dbReference>
<organism evidence="6 7">
    <name type="scientific">Cohnella xylanilytica</name>
    <dbReference type="NCBI Taxonomy" id="557555"/>
    <lineage>
        <taxon>Bacteria</taxon>
        <taxon>Bacillati</taxon>
        <taxon>Bacillota</taxon>
        <taxon>Bacilli</taxon>
        <taxon>Bacillales</taxon>
        <taxon>Paenibacillaceae</taxon>
        <taxon>Cohnella</taxon>
    </lineage>
</organism>
<dbReference type="PROSITE" id="PS50977">
    <property type="entry name" value="HTH_TETR_2"/>
    <property type="match status" value="1"/>
</dbReference>
<dbReference type="PANTHER" id="PTHR30055:SF148">
    <property type="entry name" value="TETR-FAMILY TRANSCRIPTIONAL REGULATOR"/>
    <property type="match status" value="1"/>
</dbReference>
<gene>
    <name evidence="6" type="ORF">H7B90_04505</name>
</gene>
<dbReference type="SUPFAM" id="SSF48498">
    <property type="entry name" value="Tetracyclin repressor-like, C-terminal domain"/>
    <property type="match status" value="1"/>
</dbReference>
<dbReference type="InterPro" id="IPR001647">
    <property type="entry name" value="HTH_TetR"/>
</dbReference>
<dbReference type="InterPro" id="IPR011075">
    <property type="entry name" value="TetR_C"/>
</dbReference>
<dbReference type="InterPro" id="IPR036271">
    <property type="entry name" value="Tet_transcr_reg_TetR-rel_C_sf"/>
</dbReference>